<evidence type="ECO:0000313" key="3">
    <source>
        <dbReference type="Proteomes" id="UP000224006"/>
    </source>
</evidence>
<protein>
    <submittedName>
        <fullName evidence="2">Uncharacterized protein</fullName>
    </submittedName>
</protein>
<feature type="region of interest" description="Disordered" evidence="1">
    <location>
        <begin position="698"/>
        <end position="767"/>
    </location>
</feature>
<feature type="compositionally biased region" description="Basic and acidic residues" evidence="1">
    <location>
        <begin position="533"/>
        <end position="543"/>
    </location>
</feature>
<organism evidence="2 3">
    <name type="scientific">Besnoitia besnoiti</name>
    <name type="common">Apicomplexan protozoan</name>
    <dbReference type="NCBI Taxonomy" id="94643"/>
    <lineage>
        <taxon>Eukaryota</taxon>
        <taxon>Sar</taxon>
        <taxon>Alveolata</taxon>
        <taxon>Apicomplexa</taxon>
        <taxon>Conoidasida</taxon>
        <taxon>Coccidia</taxon>
        <taxon>Eucoccidiorida</taxon>
        <taxon>Eimeriorina</taxon>
        <taxon>Sarcocystidae</taxon>
        <taxon>Besnoitia</taxon>
    </lineage>
</organism>
<feature type="compositionally biased region" description="Polar residues" evidence="1">
    <location>
        <begin position="707"/>
        <end position="720"/>
    </location>
</feature>
<reference evidence="2 3" key="1">
    <citation type="submission" date="2017-09" db="EMBL/GenBank/DDBJ databases">
        <title>Genome sequencing of Besnoitia besnoiti strain Bb-Ger1.</title>
        <authorList>
            <person name="Schares G."/>
            <person name="Venepally P."/>
            <person name="Lorenzi H.A."/>
        </authorList>
    </citation>
    <scope>NUCLEOTIDE SEQUENCE [LARGE SCALE GENOMIC DNA]</scope>
    <source>
        <strain evidence="2 3">Bb-Ger1</strain>
    </source>
</reference>
<gene>
    <name evidence="2" type="ORF">BESB_011220</name>
</gene>
<evidence type="ECO:0000256" key="1">
    <source>
        <dbReference type="SAM" id="MobiDB-lite"/>
    </source>
</evidence>
<dbReference type="KEGG" id="bbes:BESB_011220"/>
<feature type="compositionally biased region" description="Basic and acidic residues" evidence="1">
    <location>
        <begin position="111"/>
        <end position="123"/>
    </location>
</feature>
<feature type="compositionally biased region" description="Low complexity" evidence="1">
    <location>
        <begin position="202"/>
        <end position="219"/>
    </location>
</feature>
<sequence length="767" mass="83577">MESETAMVSSTKAQANTAASGERGAGTLCVYVRATRESRKGAAKRDLRLSARHKASNSLLILQVVGTSEVEDRRALPVPERLTAQGRQLRTGRIRKDERHRRLTSISASGEEQRRGHNREMKRIPAQKPSGKAPMHSRHRIMRRYRRRVSASQCVSAQAEVFMALAESANDLSRLTYRRRHPDARKCNFPHPETPSDSVDQRGPSLLGASSASRLSQSPVQPGSQTNSVRASEIVLYQGKLSLRPPVSVGLSRLEYSPLHKSIMEARVRNEFSCDSSDTPLSPSFRVFSLPEDTIGSEEGSAQKPLLCQDTLSVIPAMTAEVGRVPPCCVQVVPSPHPIPSDDSLGGCASEAVYSDKVQTEDNPPHSIRIRHRRTDSGASVDVAAVGSSLGSGEIRQGNAVIAFHCSSASAEAGDLSTEGHDAFRGESKRRKLLPSTRSCPTTVHPEVPALCPQRNALSSGLVDHGMRGDPLHRTIPADARFTSTCPFSMISPQREAGTLGQTRLRGTDDPSSALSKLTHRRSASCQVLEANADERQSEKPGEDPSTDGRCSPVTEEKTDECLTHTDILTSIIGEGVAGVLERGAMTLHKFLGETLSENWGTEIPRLSCRSERSIEAARDSLLRGTQKRKRPHADTSCPSVFDWIDDEWSVCSVLTTRDKAWRSKVGAWAFCNREDEDSGEESQTVIDCCQRVRTDDIMQPERHRLQTPTRTPRPQSGSSAEMEAMPPRISQKLSHTPVLAMASASSGSSASSISQRPCQSAKDPSA</sequence>
<dbReference type="EMBL" id="NWUJ01000001">
    <property type="protein sequence ID" value="PFH38780.1"/>
    <property type="molecule type" value="Genomic_DNA"/>
</dbReference>
<dbReference type="VEuPathDB" id="ToxoDB:BESB_011220"/>
<feature type="region of interest" description="Disordered" evidence="1">
    <location>
        <begin position="98"/>
        <end position="138"/>
    </location>
</feature>
<feature type="compositionally biased region" description="Low complexity" evidence="1">
    <location>
        <begin position="741"/>
        <end position="755"/>
    </location>
</feature>
<proteinExistence type="predicted"/>
<comment type="caution">
    <text evidence="2">The sequence shown here is derived from an EMBL/GenBank/DDBJ whole genome shotgun (WGS) entry which is preliminary data.</text>
</comment>
<dbReference type="GeneID" id="40306184"/>
<accession>A0A2A9MR23</accession>
<keyword evidence="3" id="KW-1185">Reference proteome</keyword>
<feature type="compositionally biased region" description="Polar residues" evidence="1">
    <location>
        <begin position="1"/>
        <end position="19"/>
    </location>
</feature>
<feature type="compositionally biased region" description="Basic and acidic residues" evidence="1">
    <location>
        <begin position="418"/>
        <end position="427"/>
    </location>
</feature>
<name>A0A2A9MR23_BESBE</name>
<evidence type="ECO:0000313" key="2">
    <source>
        <dbReference type="EMBL" id="PFH38780.1"/>
    </source>
</evidence>
<feature type="region of interest" description="Disordered" evidence="1">
    <location>
        <begin position="491"/>
        <end position="557"/>
    </location>
</feature>
<feature type="region of interest" description="Disordered" evidence="1">
    <location>
        <begin position="1"/>
        <end position="20"/>
    </location>
</feature>
<feature type="region of interest" description="Disordered" evidence="1">
    <location>
        <begin position="183"/>
        <end position="228"/>
    </location>
</feature>
<dbReference type="Proteomes" id="UP000224006">
    <property type="component" value="Chromosome I"/>
</dbReference>
<feature type="region of interest" description="Disordered" evidence="1">
    <location>
        <begin position="417"/>
        <end position="447"/>
    </location>
</feature>
<dbReference type="AlphaFoldDB" id="A0A2A9MR23"/>
<dbReference type="RefSeq" id="XP_029222789.1">
    <property type="nucleotide sequence ID" value="XM_029359876.1"/>
</dbReference>